<reference evidence="1 2" key="1">
    <citation type="submission" date="2018-06" db="EMBL/GenBank/DDBJ databases">
        <title>Genome Sequence of the Brown Rot Fungal Pathogen Monilinia fructigena.</title>
        <authorList>
            <person name="Landi L."/>
            <person name="De Miccolis Angelini R.M."/>
            <person name="Pollastro S."/>
            <person name="Abate D."/>
            <person name="Faretra F."/>
            <person name="Romanazzi G."/>
        </authorList>
    </citation>
    <scope>NUCLEOTIDE SEQUENCE [LARGE SCALE GENOMIC DNA]</scope>
    <source>
        <strain evidence="1 2">Mfrg269</strain>
    </source>
</reference>
<accession>A0A395IWB8</accession>
<dbReference type="EMBL" id="QKRW01000013">
    <property type="protein sequence ID" value="RAL64595.1"/>
    <property type="molecule type" value="Genomic_DNA"/>
</dbReference>
<comment type="caution">
    <text evidence="1">The sequence shown here is derived from an EMBL/GenBank/DDBJ whole genome shotgun (WGS) entry which is preliminary data.</text>
</comment>
<dbReference type="AlphaFoldDB" id="A0A395IWB8"/>
<evidence type="ECO:0000313" key="2">
    <source>
        <dbReference type="Proteomes" id="UP000249056"/>
    </source>
</evidence>
<dbReference type="Proteomes" id="UP000249056">
    <property type="component" value="Unassembled WGS sequence"/>
</dbReference>
<name>A0A395IWB8_9HELO</name>
<protein>
    <submittedName>
        <fullName evidence="1">Uncharacterized protein</fullName>
    </submittedName>
</protein>
<dbReference type="OrthoDB" id="10264707at2759"/>
<evidence type="ECO:0000313" key="1">
    <source>
        <dbReference type="EMBL" id="RAL64595.1"/>
    </source>
</evidence>
<keyword evidence="2" id="KW-1185">Reference proteome</keyword>
<sequence length="101" mass="11047">MLGDRDADVDGGVEDERSVVDGDINDMLVDQDEVEVEGQLEDLGTVDDHNLVGDVISNRMVDDTIGNETHKSDNDVMATARAAQEMISGVVIEGNSQWEWK</sequence>
<proteinExistence type="predicted"/>
<organism evidence="1 2">
    <name type="scientific">Monilinia fructigena</name>
    <dbReference type="NCBI Taxonomy" id="38457"/>
    <lineage>
        <taxon>Eukaryota</taxon>
        <taxon>Fungi</taxon>
        <taxon>Dikarya</taxon>
        <taxon>Ascomycota</taxon>
        <taxon>Pezizomycotina</taxon>
        <taxon>Leotiomycetes</taxon>
        <taxon>Helotiales</taxon>
        <taxon>Sclerotiniaceae</taxon>
        <taxon>Monilinia</taxon>
    </lineage>
</organism>
<gene>
    <name evidence="1" type="ORF">DID88_001629</name>
</gene>